<dbReference type="RefSeq" id="WP_191276917.1">
    <property type="nucleotide sequence ID" value="NZ_BNDS01000038.1"/>
</dbReference>
<evidence type="ECO:0000313" key="15">
    <source>
        <dbReference type="Proteomes" id="UP000637074"/>
    </source>
</evidence>
<evidence type="ECO:0000256" key="1">
    <source>
        <dbReference type="ARBA" id="ARBA00002919"/>
    </source>
</evidence>
<dbReference type="Proteomes" id="UP000637074">
    <property type="component" value="Unassembled WGS sequence"/>
</dbReference>
<accession>A0ABQ3NBG3</accession>
<dbReference type="NCBIfam" id="TIGR00745">
    <property type="entry name" value="apbA_panE"/>
    <property type="match status" value="1"/>
</dbReference>
<dbReference type="InterPro" id="IPR008927">
    <property type="entry name" value="6-PGluconate_DH-like_C_sf"/>
</dbReference>
<dbReference type="Gene3D" id="1.10.1040.10">
    <property type="entry name" value="N-(1-d-carboxylethyl)-l-norvaline Dehydrogenase, domain 2"/>
    <property type="match status" value="1"/>
</dbReference>
<evidence type="ECO:0000256" key="4">
    <source>
        <dbReference type="ARBA" id="ARBA00013014"/>
    </source>
</evidence>
<dbReference type="InterPro" id="IPR013752">
    <property type="entry name" value="KPA_reductase"/>
</dbReference>
<organism evidence="14 15">
    <name type="scientific">Neobacillus kokaensis</name>
    <dbReference type="NCBI Taxonomy" id="2759023"/>
    <lineage>
        <taxon>Bacteria</taxon>
        <taxon>Bacillati</taxon>
        <taxon>Bacillota</taxon>
        <taxon>Bacilli</taxon>
        <taxon>Bacillales</taxon>
        <taxon>Bacillaceae</taxon>
        <taxon>Neobacillus</taxon>
    </lineage>
</organism>
<keyword evidence="6 11" id="KW-0566">Pantothenate biosynthesis</keyword>
<dbReference type="InterPro" id="IPR013328">
    <property type="entry name" value="6PGD_dom2"/>
</dbReference>
<comment type="caution">
    <text evidence="14">The sequence shown here is derived from an EMBL/GenBank/DDBJ whole genome shotgun (WGS) entry which is preliminary data.</text>
</comment>
<protein>
    <recommendedName>
        <fullName evidence="5 11">2-dehydropantoate 2-reductase</fullName>
        <ecNumber evidence="4 11">1.1.1.169</ecNumber>
    </recommendedName>
    <alternativeName>
        <fullName evidence="9 11">Ketopantoate reductase</fullName>
    </alternativeName>
</protein>
<evidence type="ECO:0000256" key="3">
    <source>
        <dbReference type="ARBA" id="ARBA00007870"/>
    </source>
</evidence>
<evidence type="ECO:0000256" key="8">
    <source>
        <dbReference type="ARBA" id="ARBA00023002"/>
    </source>
</evidence>
<keyword evidence="7 11" id="KW-0521">NADP</keyword>
<evidence type="ECO:0000256" key="7">
    <source>
        <dbReference type="ARBA" id="ARBA00022857"/>
    </source>
</evidence>
<comment type="function">
    <text evidence="1 11">Catalyzes the NADPH-dependent reduction of ketopantoate into pantoic acid.</text>
</comment>
<name>A0ABQ3NBG3_9BACI</name>
<dbReference type="NCBIfam" id="NF005093">
    <property type="entry name" value="PRK06522.2-4"/>
    <property type="match status" value="1"/>
</dbReference>
<dbReference type="SUPFAM" id="SSF48179">
    <property type="entry name" value="6-phosphogluconate dehydrogenase C-terminal domain-like"/>
    <property type="match status" value="1"/>
</dbReference>
<evidence type="ECO:0000256" key="6">
    <source>
        <dbReference type="ARBA" id="ARBA00022655"/>
    </source>
</evidence>
<sequence length="301" mass="33598">MKVGIVGSGSIGLLFAAYLSRAFDVNVYTKTEEQAVEINKYGILLKKGSGRTITFVTALPFSKWEGAEDISIIAVKQYQLVDIIEKINQLPSDPKNLLFLQNGMGHLKQLESIRARNIFVGSIEHGALRENPYTVSHNGMGMTNVAVFKGECEPLIQFVSSVPVEFPFAVRDQYHDMLVKKLMVNAVINPLTAILNVENGALVYNSNYYRVLEKLFEEVAEILELENTQAHLEQLINICHTTADNRSSMLKDLEAQRLTEIDAILGFILAEAVKKGKKTPLIESFYYLIKGKETGGKEVKI</sequence>
<dbReference type="Pfam" id="PF02558">
    <property type="entry name" value="ApbA"/>
    <property type="match status" value="1"/>
</dbReference>
<evidence type="ECO:0000259" key="13">
    <source>
        <dbReference type="Pfam" id="PF08546"/>
    </source>
</evidence>
<dbReference type="EMBL" id="BNDS01000038">
    <property type="protein sequence ID" value="GHI01259.1"/>
    <property type="molecule type" value="Genomic_DNA"/>
</dbReference>
<evidence type="ECO:0000313" key="14">
    <source>
        <dbReference type="EMBL" id="GHI01259.1"/>
    </source>
</evidence>
<dbReference type="EC" id="1.1.1.169" evidence="4 11"/>
<gene>
    <name evidence="14" type="primary">panE</name>
    <name evidence="14" type="ORF">AM1BK_48010</name>
</gene>
<comment type="similarity">
    <text evidence="3 11">Belongs to the ketopantoate reductase family.</text>
</comment>
<dbReference type="InterPro" id="IPR036291">
    <property type="entry name" value="NAD(P)-bd_dom_sf"/>
</dbReference>
<dbReference type="PANTHER" id="PTHR43765:SF2">
    <property type="entry name" value="2-DEHYDROPANTOATE 2-REDUCTASE"/>
    <property type="match status" value="1"/>
</dbReference>
<reference evidence="14 15" key="1">
    <citation type="journal article" date="2022" name="Int. J. Syst. Evol. Microbiol.">
        <title>Neobacillus kokaensis sp. nov., isolated from soil.</title>
        <authorList>
            <person name="Yuki K."/>
            <person name="Matsubara H."/>
            <person name="Yamaguchi S."/>
        </authorList>
    </citation>
    <scope>NUCLEOTIDE SEQUENCE [LARGE SCALE GENOMIC DNA]</scope>
    <source>
        <strain evidence="14 15">LOB 377</strain>
    </source>
</reference>
<feature type="domain" description="Ketopantoate reductase C-terminal" evidence="13">
    <location>
        <begin position="178"/>
        <end position="293"/>
    </location>
</feature>
<evidence type="ECO:0000259" key="12">
    <source>
        <dbReference type="Pfam" id="PF02558"/>
    </source>
</evidence>
<feature type="domain" description="Ketopantoate reductase N-terminal" evidence="12">
    <location>
        <begin position="3"/>
        <end position="148"/>
    </location>
</feature>
<comment type="catalytic activity">
    <reaction evidence="10 11">
        <text>(R)-pantoate + NADP(+) = 2-dehydropantoate + NADPH + H(+)</text>
        <dbReference type="Rhea" id="RHEA:16233"/>
        <dbReference type="ChEBI" id="CHEBI:11561"/>
        <dbReference type="ChEBI" id="CHEBI:15378"/>
        <dbReference type="ChEBI" id="CHEBI:15980"/>
        <dbReference type="ChEBI" id="CHEBI:57783"/>
        <dbReference type="ChEBI" id="CHEBI:58349"/>
        <dbReference type="EC" id="1.1.1.169"/>
    </reaction>
</comment>
<dbReference type="Pfam" id="PF08546">
    <property type="entry name" value="ApbA_C"/>
    <property type="match status" value="1"/>
</dbReference>
<dbReference type="InterPro" id="IPR013332">
    <property type="entry name" value="KPR_N"/>
</dbReference>
<dbReference type="InterPro" id="IPR050838">
    <property type="entry name" value="Ketopantoate_reductase"/>
</dbReference>
<evidence type="ECO:0000256" key="9">
    <source>
        <dbReference type="ARBA" id="ARBA00032024"/>
    </source>
</evidence>
<dbReference type="InterPro" id="IPR003710">
    <property type="entry name" value="ApbA"/>
</dbReference>
<proteinExistence type="inferred from homology"/>
<evidence type="ECO:0000256" key="5">
    <source>
        <dbReference type="ARBA" id="ARBA00019465"/>
    </source>
</evidence>
<keyword evidence="15" id="KW-1185">Reference proteome</keyword>
<dbReference type="SUPFAM" id="SSF51735">
    <property type="entry name" value="NAD(P)-binding Rossmann-fold domains"/>
    <property type="match status" value="1"/>
</dbReference>
<evidence type="ECO:0000256" key="11">
    <source>
        <dbReference type="RuleBase" id="RU362068"/>
    </source>
</evidence>
<dbReference type="PANTHER" id="PTHR43765">
    <property type="entry name" value="2-DEHYDROPANTOATE 2-REDUCTASE-RELATED"/>
    <property type="match status" value="1"/>
</dbReference>
<dbReference type="Gene3D" id="3.40.50.720">
    <property type="entry name" value="NAD(P)-binding Rossmann-like Domain"/>
    <property type="match status" value="1"/>
</dbReference>
<evidence type="ECO:0000256" key="10">
    <source>
        <dbReference type="ARBA" id="ARBA00048793"/>
    </source>
</evidence>
<evidence type="ECO:0000256" key="2">
    <source>
        <dbReference type="ARBA" id="ARBA00004994"/>
    </source>
</evidence>
<keyword evidence="8 11" id="KW-0560">Oxidoreductase</keyword>
<comment type="pathway">
    <text evidence="2 11">Cofactor biosynthesis; (R)-pantothenate biosynthesis; (R)-pantoate from 3-methyl-2-oxobutanoate: step 2/2.</text>
</comment>